<accession>A0A3S5C3Z6</accession>
<keyword evidence="6" id="KW-0472">Membrane</keyword>
<evidence type="ECO:0000256" key="4">
    <source>
        <dbReference type="ARBA" id="ARBA00023303"/>
    </source>
</evidence>
<evidence type="ECO:0000256" key="6">
    <source>
        <dbReference type="SAM" id="Phobius"/>
    </source>
</evidence>
<dbReference type="PANTHER" id="PTHR45628:SF1">
    <property type="entry name" value="VOLTAGE-DEPENDENT CALCIUM CHANNEL TYPE D SUBUNIT ALPHA-1"/>
    <property type="match status" value="1"/>
</dbReference>
<evidence type="ECO:0000256" key="5">
    <source>
        <dbReference type="SAM" id="MobiDB-lite"/>
    </source>
</evidence>
<keyword evidence="1" id="KW-0813">Transport</keyword>
<feature type="transmembrane region" description="Helical" evidence="6">
    <location>
        <begin position="191"/>
        <end position="209"/>
    </location>
</feature>
<keyword evidence="2" id="KW-0851">Voltage-gated channel</keyword>
<comment type="caution">
    <text evidence="7">The sequence shown here is derived from an EMBL/GenBank/DDBJ whole genome shotgun (WGS) entry which is preliminary data.</text>
</comment>
<evidence type="ECO:0000313" key="7">
    <source>
        <dbReference type="EMBL" id="VEL33745.1"/>
    </source>
</evidence>
<dbReference type="EMBL" id="CAAALY010246314">
    <property type="protein sequence ID" value="VEL33745.1"/>
    <property type="molecule type" value="Genomic_DNA"/>
</dbReference>
<evidence type="ECO:0000313" key="8">
    <source>
        <dbReference type="Proteomes" id="UP000784294"/>
    </source>
</evidence>
<dbReference type="InterPro" id="IPR050599">
    <property type="entry name" value="VDCC_alpha-1_subunit"/>
</dbReference>
<protein>
    <submittedName>
        <fullName evidence="7">Uncharacterized protein</fullName>
    </submittedName>
</protein>
<organism evidence="7 8">
    <name type="scientific">Protopolystoma xenopodis</name>
    <dbReference type="NCBI Taxonomy" id="117903"/>
    <lineage>
        <taxon>Eukaryota</taxon>
        <taxon>Metazoa</taxon>
        <taxon>Spiralia</taxon>
        <taxon>Lophotrochozoa</taxon>
        <taxon>Platyhelminthes</taxon>
        <taxon>Monogenea</taxon>
        <taxon>Polyopisthocotylea</taxon>
        <taxon>Polystomatidea</taxon>
        <taxon>Polystomatidae</taxon>
        <taxon>Protopolystoma</taxon>
    </lineage>
</organism>
<evidence type="ECO:0000256" key="3">
    <source>
        <dbReference type="ARBA" id="ARBA00023065"/>
    </source>
</evidence>
<dbReference type="GO" id="GO:0008331">
    <property type="term" value="F:high voltage-gated calcium channel activity"/>
    <property type="evidence" value="ECO:0007669"/>
    <property type="project" value="TreeGrafter"/>
</dbReference>
<reference evidence="7" key="1">
    <citation type="submission" date="2018-11" db="EMBL/GenBank/DDBJ databases">
        <authorList>
            <consortium name="Pathogen Informatics"/>
        </authorList>
    </citation>
    <scope>NUCLEOTIDE SEQUENCE</scope>
</reference>
<dbReference type="AlphaFoldDB" id="A0A3S5C3Z6"/>
<sequence length="223" mass="24728">MSICILTGEDWNEVMYNGMRSYILLNVFLAIAVDNLNDEDDDDDGGGGGEGGNDEEVNSGPETKLDTTEVITKEKKTLFTSLPTQHQKTDKLDCSGVYRIKCGNCGHTATEGIEDYNEMFAEETFDLGEEVVMEFDETGALRPHACPTRADNLHDISPTDSRLIPPYSAFFIFTNTNKFRVFCHNVVCSSYFSNIVLACILISSALLAAEDPLRSNSRRNEVI</sequence>
<evidence type="ECO:0000256" key="1">
    <source>
        <dbReference type="ARBA" id="ARBA00022448"/>
    </source>
</evidence>
<dbReference type="PANTHER" id="PTHR45628">
    <property type="entry name" value="VOLTAGE-DEPENDENT CALCIUM CHANNEL TYPE A SUBUNIT ALPHA-1"/>
    <property type="match status" value="1"/>
</dbReference>
<name>A0A3S5C3Z6_9PLAT</name>
<keyword evidence="4" id="KW-0407">Ion channel</keyword>
<keyword evidence="3" id="KW-0406">Ion transport</keyword>
<dbReference type="GO" id="GO:0005891">
    <property type="term" value="C:voltage-gated calcium channel complex"/>
    <property type="evidence" value="ECO:0007669"/>
    <property type="project" value="TreeGrafter"/>
</dbReference>
<keyword evidence="6" id="KW-0812">Transmembrane</keyword>
<dbReference type="Proteomes" id="UP000784294">
    <property type="component" value="Unassembled WGS sequence"/>
</dbReference>
<gene>
    <name evidence="7" type="ORF">PXEA_LOCUS27185</name>
</gene>
<feature type="region of interest" description="Disordered" evidence="5">
    <location>
        <begin position="39"/>
        <end position="66"/>
    </location>
</feature>
<dbReference type="OrthoDB" id="10047121at2759"/>
<proteinExistence type="predicted"/>
<keyword evidence="6" id="KW-1133">Transmembrane helix</keyword>
<evidence type="ECO:0000256" key="2">
    <source>
        <dbReference type="ARBA" id="ARBA00022882"/>
    </source>
</evidence>
<keyword evidence="8" id="KW-1185">Reference proteome</keyword>
<dbReference type="GO" id="GO:0098703">
    <property type="term" value="P:calcium ion import across plasma membrane"/>
    <property type="evidence" value="ECO:0007669"/>
    <property type="project" value="TreeGrafter"/>
</dbReference>